<evidence type="ECO:0000259" key="3">
    <source>
        <dbReference type="PROSITE" id="PS50157"/>
    </source>
</evidence>
<evidence type="ECO:0000313" key="5">
    <source>
        <dbReference type="Proteomes" id="UP000593561"/>
    </source>
</evidence>
<feature type="compositionally biased region" description="Basic residues" evidence="2">
    <location>
        <begin position="194"/>
        <end position="205"/>
    </location>
</feature>
<dbReference type="EMBL" id="JABFAC010000001">
    <property type="protein sequence ID" value="MBA0605409.1"/>
    <property type="molecule type" value="Genomic_DNA"/>
</dbReference>
<dbReference type="PROSITE" id="PS50157">
    <property type="entry name" value="ZINC_FINGER_C2H2_2"/>
    <property type="match status" value="1"/>
</dbReference>
<feature type="domain" description="C2H2-type" evidence="3">
    <location>
        <begin position="103"/>
        <end position="130"/>
    </location>
</feature>
<accession>A0A7J8QV06</accession>
<evidence type="ECO:0000313" key="4">
    <source>
        <dbReference type="EMBL" id="MBA0605409.1"/>
    </source>
</evidence>
<keyword evidence="1" id="KW-0479">Metal-binding</keyword>
<proteinExistence type="predicted"/>
<dbReference type="Proteomes" id="UP000593561">
    <property type="component" value="Unassembled WGS sequence"/>
</dbReference>
<sequence length="263" mass="28123">MATPNESPKDKPSSKQMICENESNTTEKNDEGDNVGGGVESVDGQNMSIDDADETGIDDPTGQGSSSIKRGSTTDVAIQIGSGSGSGSNARKKREMEIPRGEPTCYVCSKNFTSWKAVFGHLKSHQRETPGALPPPTFTPTEGSPENNNDDETNPREQLAPTLLNLALETMQKMSEDSNMSVVAGEEASSSGKGRGKGRGRGRGRRGLDIDLNQPKTSFLLDLNEPPPPEQDDDDDDDDDNDDDNDDDDDDGAAAADDEDDKN</sequence>
<dbReference type="AlphaFoldDB" id="A0A7J8QV06"/>
<feature type="compositionally biased region" description="Acidic residues" evidence="2">
    <location>
        <begin position="230"/>
        <end position="263"/>
    </location>
</feature>
<dbReference type="PROSITE" id="PS00028">
    <property type="entry name" value="ZINC_FINGER_C2H2_1"/>
    <property type="match status" value="1"/>
</dbReference>
<organism evidence="4 5">
    <name type="scientific">Gossypium davidsonii</name>
    <name type="common">Davidson's cotton</name>
    <name type="synonym">Gossypium klotzschianum subsp. davidsonii</name>
    <dbReference type="NCBI Taxonomy" id="34287"/>
    <lineage>
        <taxon>Eukaryota</taxon>
        <taxon>Viridiplantae</taxon>
        <taxon>Streptophyta</taxon>
        <taxon>Embryophyta</taxon>
        <taxon>Tracheophyta</taxon>
        <taxon>Spermatophyta</taxon>
        <taxon>Magnoliopsida</taxon>
        <taxon>eudicotyledons</taxon>
        <taxon>Gunneridae</taxon>
        <taxon>Pentapetalae</taxon>
        <taxon>rosids</taxon>
        <taxon>malvids</taxon>
        <taxon>Malvales</taxon>
        <taxon>Malvaceae</taxon>
        <taxon>Malvoideae</taxon>
        <taxon>Gossypium</taxon>
    </lineage>
</organism>
<keyword evidence="1" id="KW-0862">Zinc</keyword>
<gene>
    <name evidence="4" type="ORF">Godav_017991</name>
</gene>
<reference evidence="4 5" key="1">
    <citation type="journal article" date="2019" name="Genome Biol. Evol.">
        <title>Insights into the evolution of the New World diploid cottons (Gossypium, subgenus Houzingenia) based on genome sequencing.</title>
        <authorList>
            <person name="Grover C.E."/>
            <person name="Arick M.A. 2nd"/>
            <person name="Thrash A."/>
            <person name="Conover J.L."/>
            <person name="Sanders W.S."/>
            <person name="Peterson D.G."/>
            <person name="Frelichowski J.E."/>
            <person name="Scheffler J.A."/>
            <person name="Scheffler B.E."/>
            <person name="Wendel J.F."/>
        </authorList>
    </citation>
    <scope>NUCLEOTIDE SEQUENCE [LARGE SCALE GENOMIC DNA]</scope>
    <source>
        <strain evidence="4">27</strain>
        <tissue evidence="4">Leaf</tissue>
    </source>
</reference>
<keyword evidence="1" id="KW-0863">Zinc-finger</keyword>
<feature type="compositionally biased region" description="Polar residues" evidence="2">
    <location>
        <begin position="62"/>
        <end position="76"/>
    </location>
</feature>
<feature type="region of interest" description="Disordered" evidence="2">
    <location>
        <begin position="123"/>
        <end position="263"/>
    </location>
</feature>
<keyword evidence="5" id="KW-1185">Reference proteome</keyword>
<name>A0A7J8QV06_GOSDV</name>
<evidence type="ECO:0000256" key="2">
    <source>
        <dbReference type="SAM" id="MobiDB-lite"/>
    </source>
</evidence>
<dbReference type="PANTHER" id="PTHR47591:SF13">
    <property type="entry name" value="OS02G0293900 PROTEIN"/>
    <property type="match status" value="1"/>
</dbReference>
<comment type="caution">
    <text evidence="4">The sequence shown here is derived from an EMBL/GenBank/DDBJ whole genome shotgun (WGS) entry which is preliminary data.</text>
</comment>
<dbReference type="GO" id="GO:0008270">
    <property type="term" value="F:zinc ion binding"/>
    <property type="evidence" value="ECO:0007669"/>
    <property type="project" value="UniProtKB-KW"/>
</dbReference>
<protein>
    <recommendedName>
        <fullName evidence="3">C2H2-type domain-containing protein</fullName>
    </recommendedName>
</protein>
<feature type="region of interest" description="Disordered" evidence="2">
    <location>
        <begin position="1"/>
        <end position="97"/>
    </location>
</feature>
<dbReference type="InterPro" id="IPR013087">
    <property type="entry name" value="Znf_C2H2_type"/>
</dbReference>
<dbReference type="PANTHER" id="PTHR47591">
    <property type="entry name" value="ZINC FINGER PROTEIN ZAT2-RELATED"/>
    <property type="match status" value="1"/>
</dbReference>
<evidence type="ECO:0000256" key="1">
    <source>
        <dbReference type="PROSITE-ProRule" id="PRU00042"/>
    </source>
</evidence>